<dbReference type="EMBL" id="MCNS01000006">
    <property type="protein sequence ID" value="OCX48825.1"/>
    <property type="molecule type" value="Genomic_DNA"/>
</dbReference>
<gene>
    <name evidence="1" type="ORF">BFD03_04315</name>
</gene>
<organism evidence="1 2">
    <name type="scientific">Limosilactobacillus reuteri</name>
    <name type="common">Lactobacillus reuteri</name>
    <dbReference type="NCBI Taxonomy" id="1598"/>
    <lineage>
        <taxon>Bacteria</taxon>
        <taxon>Bacillati</taxon>
        <taxon>Bacillota</taxon>
        <taxon>Bacilli</taxon>
        <taxon>Lactobacillales</taxon>
        <taxon>Lactobacillaceae</taxon>
        <taxon>Limosilactobacillus</taxon>
    </lineage>
</organism>
<dbReference type="AlphaFoldDB" id="A0A1C2GBK4"/>
<comment type="caution">
    <text evidence="1">The sequence shown here is derived from an EMBL/GenBank/DDBJ whole genome shotgun (WGS) entry which is preliminary data.</text>
</comment>
<name>A0A1C2GBK4_LIMRT</name>
<evidence type="ECO:0000313" key="2">
    <source>
        <dbReference type="Proteomes" id="UP000095141"/>
    </source>
</evidence>
<dbReference type="Proteomes" id="UP000095141">
    <property type="component" value="Unassembled WGS sequence"/>
</dbReference>
<accession>A0A1C2GBK4</accession>
<evidence type="ECO:0000313" key="1">
    <source>
        <dbReference type="EMBL" id="OCX48825.1"/>
    </source>
</evidence>
<sequence length="59" mass="6987">MTWAFLRTWLIGDDQMIRNERGLFIHMTNISFIKVNKKENIILLSLLKADIITMVVAFY</sequence>
<proteinExistence type="predicted"/>
<protein>
    <submittedName>
        <fullName evidence="1">Uncharacterized protein</fullName>
    </submittedName>
</protein>
<reference evidence="1 2" key="1">
    <citation type="submission" date="2016-08" db="EMBL/GenBank/DDBJ databases">
        <title>Probiotic bacterium isolated from chicken gut.</title>
        <authorList>
            <person name="Levy J.L."/>
            <person name="Hassan H.M."/>
            <person name="Mendoza M.A."/>
        </authorList>
    </citation>
    <scope>NUCLEOTIDE SEQUENCE [LARGE SCALE GENOMIC DNA]</scope>
    <source>
        <strain evidence="1 2">P43</strain>
    </source>
</reference>